<evidence type="ECO:0000313" key="2">
    <source>
        <dbReference type="Proteomes" id="UP000182658"/>
    </source>
</evidence>
<protein>
    <submittedName>
        <fullName evidence="1">Uncharacterized protein</fullName>
    </submittedName>
</protein>
<dbReference type="EMBL" id="KV875093">
    <property type="protein sequence ID" value="OIW34263.1"/>
    <property type="molecule type" value="Genomic_DNA"/>
</dbReference>
<dbReference type="Proteomes" id="UP000182658">
    <property type="component" value="Unassembled WGS sequence"/>
</dbReference>
<organism evidence="1 2">
    <name type="scientific">Coniochaeta ligniaria NRRL 30616</name>
    <dbReference type="NCBI Taxonomy" id="1408157"/>
    <lineage>
        <taxon>Eukaryota</taxon>
        <taxon>Fungi</taxon>
        <taxon>Dikarya</taxon>
        <taxon>Ascomycota</taxon>
        <taxon>Pezizomycotina</taxon>
        <taxon>Sordariomycetes</taxon>
        <taxon>Sordariomycetidae</taxon>
        <taxon>Coniochaetales</taxon>
        <taxon>Coniochaetaceae</taxon>
        <taxon>Coniochaeta</taxon>
    </lineage>
</organism>
<evidence type="ECO:0000313" key="1">
    <source>
        <dbReference type="EMBL" id="OIW34263.1"/>
    </source>
</evidence>
<dbReference type="InParanoid" id="A0A1J7J2E8"/>
<name>A0A1J7J2E8_9PEZI</name>
<keyword evidence="2" id="KW-1185">Reference proteome</keyword>
<proteinExistence type="predicted"/>
<accession>A0A1J7J2E8</accession>
<dbReference type="AlphaFoldDB" id="A0A1J7J2E8"/>
<reference evidence="1 2" key="1">
    <citation type="submission" date="2016-10" db="EMBL/GenBank/DDBJ databases">
        <title>Draft genome sequence of Coniochaeta ligniaria NRRL30616, a lignocellulolytic fungus for bioabatement of inhibitors in plant biomass hydrolysates.</title>
        <authorList>
            <consortium name="DOE Joint Genome Institute"/>
            <person name="Jimenez D.J."/>
            <person name="Hector R.E."/>
            <person name="Riley R."/>
            <person name="Sun H."/>
            <person name="Grigoriev I.V."/>
            <person name="Van Elsas J.D."/>
            <person name="Nichols N.N."/>
        </authorList>
    </citation>
    <scope>NUCLEOTIDE SEQUENCE [LARGE SCALE GENOMIC DNA]</scope>
    <source>
        <strain evidence="1 2">NRRL 30616</strain>
    </source>
</reference>
<sequence length="92" mass="9919">MLCLFFPAVLAEQSEALRSVAILTLAPDTAVESRDDRMSSSQASVEVSGQHDSCAMMSYLCFVATHQVAGTQHVIAQRTDSGTRKLNASMQL</sequence>
<gene>
    <name evidence="1" type="ORF">CONLIGDRAFT_450</name>
</gene>